<dbReference type="InterPro" id="IPR020103">
    <property type="entry name" value="PsdUridine_synth_cat_dom_sf"/>
</dbReference>
<evidence type="ECO:0000256" key="2">
    <source>
        <dbReference type="ARBA" id="ARBA00010876"/>
    </source>
</evidence>
<comment type="similarity">
    <text evidence="2 4">Belongs to the pseudouridine synthase RluA family.</text>
</comment>
<accession>A0A2Z4UCV6</accession>
<keyword evidence="7" id="KW-1185">Reference proteome</keyword>
<comment type="function">
    <text evidence="4">Responsible for synthesis of pseudouridine from uracil.</text>
</comment>
<evidence type="ECO:0000256" key="4">
    <source>
        <dbReference type="RuleBase" id="RU362028"/>
    </source>
</evidence>
<evidence type="ECO:0000313" key="7">
    <source>
        <dbReference type="Proteomes" id="UP000250003"/>
    </source>
</evidence>
<dbReference type="GO" id="GO:0140098">
    <property type="term" value="F:catalytic activity, acting on RNA"/>
    <property type="evidence" value="ECO:0007669"/>
    <property type="project" value="UniProtKB-ARBA"/>
</dbReference>
<dbReference type="SUPFAM" id="SSF55120">
    <property type="entry name" value="Pseudouridine synthase"/>
    <property type="match status" value="1"/>
</dbReference>
<dbReference type="OrthoDB" id="9807829at2"/>
<dbReference type="Gene3D" id="3.30.2350.10">
    <property type="entry name" value="Pseudouridine synthase"/>
    <property type="match status" value="1"/>
</dbReference>
<evidence type="ECO:0000256" key="1">
    <source>
        <dbReference type="ARBA" id="ARBA00000073"/>
    </source>
</evidence>
<dbReference type="CDD" id="cd02869">
    <property type="entry name" value="PseudoU_synth_RluA_like"/>
    <property type="match status" value="1"/>
</dbReference>
<dbReference type="KEGG" id="blau:DQQ01_11680"/>
<dbReference type="InterPro" id="IPR006145">
    <property type="entry name" value="PsdUridine_synth_RsuA/RluA"/>
</dbReference>
<dbReference type="Proteomes" id="UP000250003">
    <property type="component" value="Chromosome"/>
</dbReference>
<dbReference type="GO" id="GO:0000455">
    <property type="term" value="P:enzyme-directed rRNA pseudouridine synthesis"/>
    <property type="evidence" value="ECO:0007669"/>
    <property type="project" value="TreeGrafter"/>
</dbReference>
<protein>
    <recommendedName>
        <fullName evidence="4">Pseudouridine synthase</fullName>
        <ecNumber evidence="4">5.4.99.-</ecNumber>
    </recommendedName>
</protein>
<dbReference type="AlphaFoldDB" id="A0A2Z4UCV6"/>
<dbReference type="InterPro" id="IPR006225">
    <property type="entry name" value="PsdUridine_synth_RluC/D"/>
</dbReference>
<evidence type="ECO:0000256" key="3">
    <source>
        <dbReference type="PIRSR" id="PIRSR606225-1"/>
    </source>
</evidence>
<feature type="domain" description="Pseudouridine synthase RsuA/RluA-like" evidence="5">
    <location>
        <begin position="90"/>
        <end position="240"/>
    </location>
</feature>
<evidence type="ECO:0000313" key="6">
    <source>
        <dbReference type="EMBL" id="AWY98699.1"/>
    </source>
</evidence>
<dbReference type="NCBIfam" id="TIGR00005">
    <property type="entry name" value="rluA_subfam"/>
    <property type="match status" value="1"/>
</dbReference>
<name>A0A2Z4UCV6_9FIRM</name>
<keyword evidence="4" id="KW-0413">Isomerase</keyword>
<dbReference type="GO" id="GO:0009982">
    <property type="term" value="F:pseudouridine synthase activity"/>
    <property type="evidence" value="ECO:0007669"/>
    <property type="project" value="InterPro"/>
</dbReference>
<reference evidence="7" key="1">
    <citation type="submission" date="2018-06" db="EMBL/GenBank/DDBJ databases">
        <title>Description of Blautia argi sp. nov., a new anaerobic isolated from dog feces.</title>
        <authorList>
            <person name="Chang Y.-H."/>
            <person name="Paek J."/>
            <person name="Shin Y."/>
        </authorList>
    </citation>
    <scope>NUCLEOTIDE SEQUENCE [LARGE SCALE GENOMIC DNA]</scope>
    <source>
        <strain evidence="7">KCTC 15426</strain>
    </source>
</reference>
<sequence>MRELEVKIDKNLEGKTLEKILRENLGLTKKEISRAKFQPQGIRVNGEKQRITYRPLAGQVLRVCTEEQNKEKSRVMACEGELQILYEDRDLLVLEKQGGTPCHPGRGHFEDSLGNRAAAYLKEQGEDGVVRAVGRLDKDTSGVMVYAKSRIAAARLSAQKQTGEFQKVYFALVKGEMKEKEGKITCPIAPIPGEKLKMQVQEGGKSSCTQYEVLEKRKSYTFVKCRISTGRTHQIRVHMAWLGYPLLGDVLYGDGQKSPV</sequence>
<dbReference type="PANTHER" id="PTHR21600:SF87">
    <property type="entry name" value="RNA PSEUDOURIDYLATE SYNTHASE DOMAIN-CONTAINING PROTEIN 1"/>
    <property type="match status" value="1"/>
</dbReference>
<dbReference type="Pfam" id="PF00849">
    <property type="entry name" value="PseudoU_synth_2"/>
    <property type="match status" value="1"/>
</dbReference>
<proteinExistence type="inferred from homology"/>
<organism evidence="6 7">
    <name type="scientific">Blautia argi</name>
    <dbReference type="NCBI Taxonomy" id="1912897"/>
    <lineage>
        <taxon>Bacteria</taxon>
        <taxon>Bacillati</taxon>
        <taxon>Bacillota</taxon>
        <taxon>Clostridia</taxon>
        <taxon>Lachnospirales</taxon>
        <taxon>Lachnospiraceae</taxon>
        <taxon>Blautia</taxon>
    </lineage>
</organism>
<comment type="catalytic activity">
    <reaction evidence="1 4">
        <text>a uridine in RNA = a pseudouridine in RNA</text>
        <dbReference type="Rhea" id="RHEA:48348"/>
        <dbReference type="Rhea" id="RHEA-COMP:12068"/>
        <dbReference type="Rhea" id="RHEA-COMP:12069"/>
        <dbReference type="ChEBI" id="CHEBI:65314"/>
        <dbReference type="ChEBI" id="CHEBI:65315"/>
    </reaction>
</comment>
<dbReference type="EC" id="5.4.99.-" evidence="4"/>
<feature type="active site" evidence="3">
    <location>
        <position position="137"/>
    </location>
</feature>
<evidence type="ECO:0000259" key="5">
    <source>
        <dbReference type="Pfam" id="PF00849"/>
    </source>
</evidence>
<gene>
    <name evidence="6" type="ORF">DQQ01_11680</name>
</gene>
<dbReference type="InterPro" id="IPR050188">
    <property type="entry name" value="RluA_PseudoU_synthase"/>
</dbReference>
<dbReference type="PANTHER" id="PTHR21600">
    <property type="entry name" value="MITOCHONDRIAL RNA PSEUDOURIDINE SYNTHASE"/>
    <property type="match status" value="1"/>
</dbReference>
<dbReference type="EMBL" id="CP030280">
    <property type="protein sequence ID" value="AWY98699.1"/>
    <property type="molecule type" value="Genomic_DNA"/>
</dbReference>
<dbReference type="GO" id="GO:0003723">
    <property type="term" value="F:RNA binding"/>
    <property type="evidence" value="ECO:0007669"/>
    <property type="project" value="InterPro"/>
</dbReference>